<reference evidence="1 2" key="1">
    <citation type="journal article" date="2014" name="Nature">
        <title>The genome of the recently domesticated crop plant sugar beet (Beta vulgaris).</title>
        <authorList>
            <person name="Dohm J.C."/>
            <person name="Minoche A.E."/>
            <person name="Holtgrawe D."/>
            <person name="Capella-Gutierrez S."/>
            <person name="Zakrzewski F."/>
            <person name="Tafer H."/>
            <person name="Rupp O."/>
            <person name="Sorensen T.R."/>
            <person name="Stracke R."/>
            <person name="Reinhardt R."/>
            <person name="Goesmann A."/>
            <person name="Kraft T."/>
            <person name="Schulz B."/>
            <person name="Stadler P.F."/>
            <person name="Schmidt T."/>
            <person name="Gabaldon T."/>
            <person name="Lehrach H."/>
            <person name="Weisshaar B."/>
            <person name="Himmelbauer H."/>
        </authorList>
    </citation>
    <scope>NUCLEOTIDE SEQUENCE [LARGE SCALE GENOMIC DNA]</scope>
    <source>
        <tissue evidence="1">Taproot</tissue>
    </source>
</reference>
<dbReference type="Gramene" id="KMS65587">
    <property type="protein sequence ID" value="KMS65587"/>
    <property type="gene ID" value="BVRB_034460"/>
</dbReference>
<dbReference type="AlphaFoldDB" id="A0A0J7YQ10"/>
<organism evidence="1 2">
    <name type="scientific">Beta vulgaris subsp. vulgaris</name>
    <name type="common">Beet</name>
    <dbReference type="NCBI Taxonomy" id="3555"/>
    <lineage>
        <taxon>Eukaryota</taxon>
        <taxon>Viridiplantae</taxon>
        <taxon>Streptophyta</taxon>
        <taxon>Embryophyta</taxon>
        <taxon>Tracheophyta</taxon>
        <taxon>Spermatophyta</taxon>
        <taxon>Magnoliopsida</taxon>
        <taxon>eudicotyledons</taxon>
        <taxon>Gunneridae</taxon>
        <taxon>Pentapetalae</taxon>
        <taxon>Caryophyllales</taxon>
        <taxon>Chenopodiaceae</taxon>
        <taxon>Betoideae</taxon>
        <taxon>Beta</taxon>
    </lineage>
</organism>
<accession>A0A0J7YQ10</accession>
<proteinExistence type="predicted"/>
<name>A0A0J7YQ10_BETVV</name>
<protein>
    <submittedName>
        <fullName evidence="1">Uncharacterized protein</fullName>
    </submittedName>
</protein>
<dbReference type="EMBL" id="KQ106547">
    <property type="protein sequence ID" value="KMS65587.1"/>
    <property type="molecule type" value="Genomic_DNA"/>
</dbReference>
<gene>
    <name evidence="1" type="ORF">BVRB_034460</name>
</gene>
<evidence type="ECO:0000313" key="2">
    <source>
        <dbReference type="Proteomes" id="UP000035740"/>
    </source>
</evidence>
<keyword evidence="2" id="KW-1185">Reference proteome</keyword>
<evidence type="ECO:0000313" key="1">
    <source>
        <dbReference type="EMBL" id="KMS65587.1"/>
    </source>
</evidence>
<dbReference type="Proteomes" id="UP000035740">
    <property type="component" value="Unassembled WGS sequence"/>
</dbReference>
<sequence length="78" mass="8855">EAMQEQNKKMKNEALPGSRLIPFIEKLKSRNAESWPHEDVLALAEAMSGYGVVDGRSSPEDRKGNSIFRSEIRLLKLR</sequence>
<feature type="non-terminal residue" evidence="1">
    <location>
        <position position="1"/>
    </location>
</feature>